<dbReference type="Gramene" id="CDP06672">
    <property type="protein sequence ID" value="CDP06672"/>
    <property type="gene ID" value="GSCOC_T00023600001"/>
</dbReference>
<dbReference type="PANTHER" id="PTHR35304">
    <property type="entry name" value="OS05G0120300 PROTEIN-RELATED"/>
    <property type="match status" value="1"/>
</dbReference>
<dbReference type="AlphaFoldDB" id="A0A068UEK4"/>
<gene>
    <name evidence="1" type="ORF">GSCOC_T00023600001</name>
</gene>
<proteinExistence type="predicted"/>
<name>A0A068UEK4_COFCA</name>
<protein>
    <submittedName>
        <fullName evidence="1">Uncharacterized protein</fullName>
    </submittedName>
</protein>
<reference evidence="2" key="1">
    <citation type="journal article" date="2014" name="Science">
        <title>The coffee genome provides insight into the convergent evolution of caffeine biosynthesis.</title>
        <authorList>
            <person name="Denoeud F."/>
            <person name="Carretero-Paulet L."/>
            <person name="Dereeper A."/>
            <person name="Droc G."/>
            <person name="Guyot R."/>
            <person name="Pietrella M."/>
            <person name="Zheng C."/>
            <person name="Alberti A."/>
            <person name="Anthony F."/>
            <person name="Aprea G."/>
            <person name="Aury J.M."/>
            <person name="Bento P."/>
            <person name="Bernard M."/>
            <person name="Bocs S."/>
            <person name="Campa C."/>
            <person name="Cenci A."/>
            <person name="Combes M.C."/>
            <person name="Crouzillat D."/>
            <person name="Da Silva C."/>
            <person name="Daddiego L."/>
            <person name="De Bellis F."/>
            <person name="Dussert S."/>
            <person name="Garsmeur O."/>
            <person name="Gayraud T."/>
            <person name="Guignon V."/>
            <person name="Jahn K."/>
            <person name="Jamilloux V."/>
            <person name="Joet T."/>
            <person name="Labadie K."/>
            <person name="Lan T."/>
            <person name="Leclercq J."/>
            <person name="Lepelley M."/>
            <person name="Leroy T."/>
            <person name="Li L.T."/>
            <person name="Librado P."/>
            <person name="Lopez L."/>
            <person name="Munoz A."/>
            <person name="Noel B."/>
            <person name="Pallavicini A."/>
            <person name="Perrotta G."/>
            <person name="Poncet V."/>
            <person name="Pot D."/>
            <person name="Priyono X."/>
            <person name="Rigoreau M."/>
            <person name="Rouard M."/>
            <person name="Rozas J."/>
            <person name="Tranchant-Dubreuil C."/>
            <person name="VanBuren R."/>
            <person name="Zhang Q."/>
            <person name="Andrade A.C."/>
            <person name="Argout X."/>
            <person name="Bertrand B."/>
            <person name="de Kochko A."/>
            <person name="Graziosi G."/>
            <person name="Henry R.J."/>
            <person name="Jayarama X."/>
            <person name="Ming R."/>
            <person name="Nagai C."/>
            <person name="Rounsley S."/>
            <person name="Sankoff D."/>
            <person name="Giuliano G."/>
            <person name="Albert V.A."/>
            <person name="Wincker P."/>
            <person name="Lashermes P."/>
        </authorList>
    </citation>
    <scope>NUCLEOTIDE SEQUENCE [LARGE SCALE GENOMIC DNA]</scope>
    <source>
        <strain evidence="2">cv. DH200-94</strain>
    </source>
</reference>
<evidence type="ECO:0000313" key="2">
    <source>
        <dbReference type="Proteomes" id="UP000295252"/>
    </source>
</evidence>
<dbReference type="Proteomes" id="UP000295252">
    <property type="component" value="Chromosome VIII"/>
</dbReference>
<dbReference type="PhylomeDB" id="A0A068UEK4"/>
<accession>A0A068UEK4</accession>
<evidence type="ECO:0000313" key="1">
    <source>
        <dbReference type="EMBL" id="CDP06672.1"/>
    </source>
</evidence>
<sequence length="155" mass="17556">MTTACISDCVGDAGCPIRRTNNYVSLQKWPDSDAEFVKSTGNLGGKGRLHNNYLHRSGAVVDSASCRQLYLRSAYTFSREEGVQERTKKCFGRVKEKVAIARTATTSRFQPRRRKTRTRFVMVRRVKDFSCGALRTIFQRLLSCTATVDVVEHKI</sequence>
<dbReference type="EMBL" id="HG739106">
    <property type="protein sequence ID" value="CDP06672.1"/>
    <property type="molecule type" value="Genomic_DNA"/>
</dbReference>
<dbReference type="STRING" id="49390.A0A068UEK4"/>
<organism evidence="1 2">
    <name type="scientific">Coffea canephora</name>
    <name type="common">Robusta coffee</name>
    <dbReference type="NCBI Taxonomy" id="49390"/>
    <lineage>
        <taxon>Eukaryota</taxon>
        <taxon>Viridiplantae</taxon>
        <taxon>Streptophyta</taxon>
        <taxon>Embryophyta</taxon>
        <taxon>Tracheophyta</taxon>
        <taxon>Spermatophyta</taxon>
        <taxon>Magnoliopsida</taxon>
        <taxon>eudicotyledons</taxon>
        <taxon>Gunneridae</taxon>
        <taxon>Pentapetalae</taxon>
        <taxon>asterids</taxon>
        <taxon>lamiids</taxon>
        <taxon>Gentianales</taxon>
        <taxon>Rubiaceae</taxon>
        <taxon>Ixoroideae</taxon>
        <taxon>Gardenieae complex</taxon>
        <taxon>Bertiereae - Coffeeae clade</taxon>
        <taxon>Coffeeae</taxon>
        <taxon>Coffea</taxon>
    </lineage>
</organism>
<dbReference type="InParanoid" id="A0A068UEK4"/>
<dbReference type="OMA" id="ETHYRES"/>
<dbReference type="PANTHER" id="PTHR35304:SF6">
    <property type="entry name" value="AN ARABIDOPSIS THIALIANA CHROMOSOME BAC GENOMIC SEQUENCE"/>
    <property type="match status" value="1"/>
</dbReference>
<keyword evidence="2" id="KW-1185">Reference proteome</keyword>
<dbReference type="OrthoDB" id="749576at2759"/>